<dbReference type="STRING" id="8167.A0A484D628"/>
<keyword evidence="3" id="KW-0336">GPI-anchor</keyword>
<dbReference type="GO" id="GO:0098632">
    <property type="term" value="F:cell-cell adhesion mediator activity"/>
    <property type="evidence" value="ECO:0007669"/>
    <property type="project" value="TreeGrafter"/>
</dbReference>
<dbReference type="GO" id="GO:0005886">
    <property type="term" value="C:plasma membrane"/>
    <property type="evidence" value="ECO:0007669"/>
    <property type="project" value="UniProtKB-SubCell"/>
</dbReference>
<dbReference type="InterPro" id="IPR013151">
    <property type="entry name" value="Immunoglobulin_dom"/>
</dbReference>
<evidence type="ECO:0000256" key="4">
    <source>
        <dbReference type="ARBA" id="ARBA00022729"/>
    </source>
</evidence>
<organism evidence="14 15">
    <name type="scientific">Perca flavescens</name>
    <name type="common">American yellow perch</name>
    <name type="synonym">Morone flavescens</name>
    <dbReference type="NCBI Taxonomy" id="8167"/>
    <lineage>
        <taxon>Eukaryota</taxon>
        <taxon>Metazoa</taxon>
        <taxon>Chordata</taxon>
        <taxon>Craniata</taxon>
        <taxon>Vertebrata</taxon>
        <taxon>Euteleostomi</taxon>
        <taxon>Actinopterygii</taxon>
        <taxon>Neopterygii</taxon>
        <taxon>Teleostei</taxon>
        <taxon>Neoteleostei</taxon>
        <taxon>Acanthomorphata</taxon>
        <taxon>Eupercaria</taxon>
        <taxon>Perciformes</taxon>
        <taxon>Percoidei</taxon>
        <taxon>Percidae</taxon>
        <taxon>Percinae</taxon>
        <taxon>Perca</taxon>
    </lineage>
</organism>
<evidence type="ECO:0000256" key="3">
    <source>
        <dbReference type="ARBA" id="ARBA00022622"/>
    </source>
</evidence>
<dbReference type="InterPro" id="IPR036179">
    <property type="entry name" value="Ig-like_dom_sf"/>
</dbReference>
<dbReference type="SUPFAM" id="SSF48726">
    <property type="entry name" value="Immunoglobulin"/>
    <property type="match status" value="1"/>
</dbReference>
<comment type="caution">
    <text evidence="14">The sequence shown here is derived from an EMBL/GenBank/DDBJ whole genome shotgun (WGS) entry which is preliminary data.</text>
</comment>
<accession>A0A484D628</accession>
<dbReference type="PROSITE" id="PS50835">
    <property type="entry name" value="IG_LIKE"/>
    <property type="match status" value="1"/>
</dbReference>
<dbReference type="PANTHER" id="PTHR44170:SF18">
    <property type="entry name" value="CONTACTIN 3B-RELATED"/>
    <property type="match status" value="1"/>
</dbReference>
<dbReference type="GO" id="GO:0030424">
    <property type="term" value="C:axon"/>
    <property type="evidence" value="ECO:0007669"/>
    <property type="project" value="TreeGrafter"/>
</dbReference>
<feature type="domain" description="Fibronectin type-III" evidence="13">
    <location>
        <begin position="129"/>
        <end position="227"/>
    </location>
</feature>
<dbReference type="InterPro" id="IPR003961">
    <property type="entry name" value="FN3_dom"/>
</dbReference>
<dbReference type="FunFam" id="2.60.40.10:FF:000028">
    <property type="entry name" value="Neuronal cell adhesion molecule"/>
    <property type="match status" value="1"/>
</dbReference>
<dbReference type="GO" id="GO:0098552">
    <property type="term" value="C:side of membrane"/>
    <property type="evidence" value="ECO:0007669"/>
    <property type="project" value="UniProtKB-KW"/>
</dbReference>
<keyword evidence="7" id="KW-0472">Membrane</keyword>
<evidence type="ECO:0008006" key="16">
    <source>
        <dbReference type="Google" id="ProtNLM"/>
    </source>
</evidence>
<dbReference type="Gene3D" id="2.60.40.10">
    <property type="entry name" value="Immunoglobulins"/>
    <property type="match status" value="5"/>
</dbReference>
<dbReference type="GO" id="GO:0007420">
    <property type="term" value="P:brain development"/>
    <property type="evidence" value="ECO:0007669"/>
    <property type="project" value="TreeGrafter"/>
</dbReference>
<dbReference type="Pfam" id="PF00047">
    <property type="entry name" value="ig"/>
    <property type="match status" value="1"/>
</dbReference>
<comment type="subcellular location">
    <subcellularLocation>
        <location evidence="1">Cell membrane</location>
        <topology evidence="1">Lipid-anchor</topology>
        <topology evidence="1">GPI-anchor</topology>
    </subcellularLocation>
</comment>
<dbReference type="InterPro" id="IPR013783">
    <property type="entry name" value="Ig-like_fold"/>
</dbReference>
<dbReference type="SUPFAM" id="SSF49265">
    <property type="entry name" value="Fibronectin type III"/>
    <property type="match status" value="2"/>
</dbReference>
<dbReference type="InterPro" id="IPR003599">
    <property type="entry name" value="Ig_sub"/>
</dbReference>
<keyword evidence="8" id="KW-1015">Disulfide bond</keyword>
<dbReference type="FunFam" id="2.60.40.10:FF:000047">
    <property type="entry name" value="Contactin 1"/>
    <property type="match status" value="1"/>
</dbReference>
<dbReference type="FunFam" id="2.60.40.10:FF:000052">
    <property type="entry name" value="Contactin 1"/>
    <property type="match status" value="1"/>
</dbReference>
<dbReference type="FunFam" id="2.60.40.10:FF:000035">
    <property type="entry name" value="Contactin 1"/>
    <property type="match status" value="1"/>
</dbReference>
<dbReference type="FunFam" id="2.60.40.10:FF:000054">
    <property type="entry name" value="Contactin 1"/>
    <property type="match status" value="1"/>
</dbReference>
<evidence type="ECO:0000256" key="11">
    <source>
        <dbReference type="ARBA" id="ARBA00023319"/>
    </source>
</evidence>
<evidence type="ECO:0000313" key="15">
    <source>
        <dbReference type="Proteomes" id="UP000295070"/>
    </source>
</evidence>
<dbReference type="InterPro" id="IPR007110">
    <property type="entry name" value="Ig-like_dom"/>
</dbReference>
<keyword evidence="4" id="KW-0732">Signal</keyword>
<evidence type="ECO:0000256" key="7">
    <source>
        <dbReference type="ARBA" id="ARBA00023136"/>
    </source>
</evidence>
<feature type="domain" description="Fibronectin type-III" evidence="13">
    <location>
        <begin position="334"/>
        <end position="430"/>
    </location>
</feature>
<evidence type="ECO:0000256" key="8">
    <source>
        <dbReference type="ARBA" id="ARBA00023157"/>
    </source>
</evidence>
<dbReference type="Proteomes" id="UP000295070">
    <property type="component" value="Chromosome 7"/>
</dbReference>
<protein>
    <recommendedName>
        <fullName evidence="16">Contactin-4-like</fullName>
    </recommendedName>
</protein>
<dbReference type="GO" id="GO:0007411">
    <property type="term" value="P:axon guidance"/>
    <property type="evidence" value="ECO:0007669"/>
    <property type="project" value="TreeGrafter"/>
</dbReference>
<dbReference type="SMART" id="SM00409">
    <property type="entry name" value="IG"/>
    <property type="match status" value="1"/>
</dbReference>
<feature type="domain" description="Fibronectin type-III" evidence="13">
    <location>
        <begin position="232"/>
        <end position="329"/>
    </location>
</feature>
<dbReference type="EMBL" id="SCKG01000007">
    <property type="protein sequence ID" value="TDH10675.1"/>
    <property type="molecule type" value="Genomic_DNA"/>
</dbReference>
<evidence type="ECO:0000313" key="14">
    <source>
        <dbReference type="EMBL" id="TDH10675.1"/>
    </source>
</evidence>
<gene>
    <name evidence="14" type="ORF">EPR50_G00077970</name>
</gene>
<keyword evidence="11" id="KW-0393">Immunoglobulin domain</keyword>
<keyword evidence="2" id="KW-1003">Cell membrane</keyword>
<evidence type="ECO:0000256" key="10">
    <source>
        <dbReference type="ARBA" id="ARBA00023288"/>
    </source>
</evidence>
<keyword evidence="15" id="KW-1185">Reference proteome</keyword>
<evidence type="ECO:0000259" key="13">
    <source>
        <dbReference type="PROSITE" id="PS50853"/>
    </source>
</evidence>
<dbReference type="SMART" id="SM00060">
    <property type="entry name" value="FN3"/>
    <property type="match status" value="4"/>
</dbReference>
<evidence type="ECO:0000256" key="1">
    <source>
        <dbReference type="ARBA" id="ARBA00004609"/>
    </source>
</evidence>
<feature type="domain" description="Fibronectin type-III" evidence="13">
    <location>
        <begin position="432"/>
        <end position="525"/>
    </location>
</feature>
<evidence type="ECO:0000256" key="5">
    <source>
        <dbReference type="ARBA" id="ARBA00022737"/>
    </source>
</evidence>
<evidence type="ECO:0000259" key="12">
    <source>
        <dbReference type="PROSITE" id="PS50835"/>
    </source>
</evidence>
<dbReference type="AlphaFoldDB" id="A0A484D628"/>
<proteinExistence type="predicted"/>
<dbReference type="InterPro" id="IPR036116">
    <property type="entry name" value="FN3_sf"/>
</dbReference>
<feature type="domain" description="Ig-like" evidence="12">
    <location>
        <begin position="28"/>
        <end position="116"/>
    </location>
</feature>
<dbReference type="PANTHER" id="PTHR44170">
    <property type="entry name" value="PROTEIN SIDEKICK"/>
    <property type="match status" value="1"/>
</dbReference>
<name>A0A484D628_PERFV</name>
<dbReference type="PROSITE" id="PS50853">
    <property type="entry name" value="FN3"/>
    <property type="match status" value="4"/>
</dbReference>
<keyword evidence="10" id="KW-0449">Lipoprotein</keyword>
<keyword evidence="5" id="KW-0677">Repeat</keyword>
<dbReference type="Pfam" id="PF00041">
    <property type="entry name" value="fn3"/>
    <property type="match status" value="3"/>
</dbReference>
<evidence type="ECO:0000256" key="9">
    <source>
        <dbReference type="ARBA" id="ARBA00023180"/>
    </source>
</evidence>
<reference evidence="14 15" key="1">
    <citation type="submission" date="2019-01" db="EMBL/GenBank/DDBJ databases">
        <title>A chromosome-scale genome assembly of the yellow perch, Perca flavescens.</title>
        <authorList>
            <person name="Feron R."/>
            <person name="Morvezen R."/>
            <person name="Bestin A."/>
            <person name="Haffray P."/>
            <person name="Klopp C."/>
            <person name="Zahm M."/>
            <person name="Cabau C."/>
            <person name="Roques C."/>
            <person name="Donnadieu C."/>
            <person name="Bouchez O."/>
            <person name="Christie M."/>
            <person name="Larson W."/>
            <person name="Guiguen Y."/>
        </authorList>
    </citation>
    <scope>NUCLEOTIDE SEQUENCE [LARGE SCALE GENOMIC DNA]</scope>
    <source>
        <strain evidence="14">YP-PL-M2</strain>
        <tissue evidence="14">Blood</tissue>
    </source>
</reference>
<evidence type="ECO:0000256" key="2">
    <source>
        <dbReference type="ARBA" id="ARBA00022475"/>
    </source>
</evidence>
<evidence type="ECO:0000256" key="6">
    <source>
        <dbReference type="ARBA" id="ARBA00022889"/>
    </source>
</evidence>
<keyword evidence="9" id="KW-0325">Glycoprotein</keyword>
<sequence>MDAGLYTCVARNQFGVASSAGSLLVKEPTLITSPAGHLDVTVGESIVLPCQVSHDPTLDLKFTWFFNEQLIHFGSYWAYFEKVGGRSAGDIMIRNIQLRHAGKYTCAVQTKVDSVSIATDVVVRGPPGPPVDCQVTDMTETTASLSWGPGMDNHSPILSYTIQARTPFSLGWQAVTTVPELLGGKQLSSTVIDLSPWVEYEFRVLATNSIGTGEPSKPSKKARTKEMLPRVTPARVNGGGGGRSELVITWEPVPEELQSGPGFGYVVAFRPLGAQGWMQAAVTSPDASRYVFKNESIPPFSPYQVKVGVYNNRGEGPFSPVTTIYSAEEEPSRAPGRLRAKSVSASEVEVTWKPLAWSNNRRRILGYELQYWGERTKQDTASVIRTVGNKTSVLIRNLEGRSTYHMSLRAYNSAGVGPQSIIVNVTTKKPPPSQAPVKIMWNTSNSKVILRWDQVHALENESEVTGYKVMYSQDKNSRPSVVETNTTSLELSLPVNQDYVIQIKPFSEGGEGSSSRQITIPKMAGFIATGAAPESSAFPLVNLAALILTARTVL</sequence>
<dbReference type="CDD" id="cd00063">
    <property type="entry name" value="FN3"/>
    <property type="match status" value="4"/>
</dbReference>
<keyword evidence="6" id="KW-0130">Cell adhesion</keyword>